<dbReference type="NCBIfam" id="TIGR00368">
    <property type="entry name" value="YifB family Mg chelatase-like AAA ATPase"/>
    <property type="match status" value="1"/>
</dbReference>
<dbReference type="GO" id="GO:0005524">
    <property type="term" value="F:ATP binding"/>
    <property type="evidence" value="ECO:0007669"/>
    <property type="project" value="InterPro"/>
</dbReference>
<dbReference type="InterPro" id="IPR025158">
    <property type="entry name" value="Mg_chelat-rel_C"/>
</dbReference>
<evidence type="ECO:0000259" key="3">
    <source>
        <dbReference type="SMART" id="SM00382"/>
    </source>
</evidence>
<dbReference type="STRING" id="629680.SAMN04489751_3307"/>
<dbReference type="InterPro" id="IPR004482">
    <property type="entry name" value="Mg_chelat-rel"/>
</dbReference>
<dbReference type="EMBL" id="LT629739">
    <property type="protein sequence ID" value="SDS94434.1"/>
    <property type="molecule type" value="Genomic_DNA"/>
</dbReference>
<organism evidence="4 5">
    <name type="scientific">Brevibacterium sandarakinum</name>
    <dbReference type="NCBI Taxonomy" id="629680"/>
    <lineage>
        <taxon>Bacteria</taxon>
        <taxon>Bacillati</taxon>
        <taxon>Actinomycetota</taxon>
        <taxon>Actinomycetes</taxon>
        <taxon>Micrococcales</taxon>
        <taxon>Brevibacteriaceae</taxon>
        <taxon>Brevibacterium</taxon>
    </lineage>
</organism>
<dbReference type="Proteomes" id="UP000199700">
    <property type="component" value="Chromosome"/>
</dbReference>
<dbReference type="InterPro" id="IPR045006">
    <property type="entry name" value="CHLI-like"/>
</dbReference>
<dbReference type="Pfam" id="PF01078">
    <property type="entry name" value="Mg_chelatase"/>
    <property type="match status" value="1"/>
</dbReference>
<dbReference type="AlphaFoldDB" id="A0A1H1WBH5"/>
<dbReference type="InterPro" id="IPR020568">
    <property type="entry name" value="Ribosomal_Su5_D2-typ_SF"/>
</dbReference>
<reference evidence="4" key="1">
    <citation type="submission" date="2016-10" db="EMBL/GenBank/DDBJ databases">
        <authorList>
            <person name="Varghese N."/>
            <person name="Submissions S."/>
        </authorList>
    </citation>
    <scope>NUCLEOTIDE SEQUENCE [LARGE SCALE GENOMIC DNA]</scope>
    <source>
        <strain evidence="4">DSM 22082</strain>
    </source>
</reference>
<feature type="domain" description="AAA+ ATPase" evidence="3">
    <location>
        <begin position="222"/>
        <end position="406"/>
    </location>
</feature>
<name>A0A1H1WBH5_BRESA</name>
<evidence type="ECO:0000256" key="1">
    <source>
        <dbReference type="ARBA" id="ARBA00006354"/>
    </source>
</evidence>
<proteinExistence type="inferred from homology"/>
<dbReference type="InterPro" id="IPR000523">
    <property type="entry name" value="Mg_chelatse_chII-like_cat_dom"/>
</dbReference>
<dbReference type="PANTHER" id="PTHR32039:SF7">
    <property type="entry name" value="COMPETENCE PROTEIN COMM"/>
    <property type="match status" value="1"/>
</dbReference>
<dbReference type="RefSeq" id="WP_092107267.1">
    <property type="nucleotide sequence ID" value="NZ_LT629739.1"/>
</dbReference>
<dbReference type="InterPro" id="IPR027417">
    <property type="entry name" value="P-loop_NTPase"/>
</dbReference>
<sequence>MSEEAKLNVIGRSSAVALWGLAGKIVSIEACVSAGLPGIDIVGLPDASVSESRKRLRAALAYLGIPVATQHLTINLTPGSVPKIGTGFDLGIAVAVLKAQGVISQTDTEEIIHCGELGLDGRIRPVNGVLPSLHSGLQAGFERFVVPVGNRQEADLLGGARVRAVTSLAELINIYGGQLNVPMLPPVVDAETANPETTELHDLAEVQGQAEARFGLEVAAAGGHNLLMRGTPGAGKTLLAQCLPGILPPLDAPQAVEVAAVRSLRGELRGSEGLDHRPPFEAPHHRSTASALIGGRRPGSIGILSRAHRGVLFMDEAPEFSRDVLEALRQPMEARQVHIHRAWGSMVLPASFQLVLAANPCPCGAGMRGAESTCRCTPMDKRRYRNRLSGPLLDRVDLQLELFPVSPADIRLGGTQEDSATVAGRVRHARKRQADRYVDCEWTLNSNAPGAWLREHFRLNPNSLRDLDRALDTGRITMRGYDRVLRVATTLADLEGAEAPTPDRITTALALRTQDS</sequence>
<keyword evidence="5" id="KW-1185">Reference proteome</keyword>
<dbReference type="OrthoDB" id="9813147at2"/>
<dbReference type="SMART" id="SM00382">
    <property type="entry name" value="AAA"/>
    <property type="match status" value="1"/>
</dbReference>
<dbReference type="SUPFAM" id="SSF54211">
    <property type="entry name" value="Ribosomal protein S5 domain 2-like"/>
    <property type="match status" value="1"/>
</dbReference>
<evidence type="ECO:0000313" key="5">
    <source>
        <dbReference type="Proteomes" id="UP000199700"/>
    </source>
</evidence>
<evidence type="ECO:0000256" key="2">
    <source>
        <dbReference type="SAM" id="MobiDB-lite"/>
    </source>
</evidence>
<feature type="region of interest" description="Disordered" evidence="2">
    <location>
        <begin position="270"/>
        <end position="294"/>
    </location>
</feature>
<feature type="compositionally biased region" description="Basic and acidic residues" evidence="2">
    <location>
        <begin position="270"/>
        <end position="284"/>
    </location>
</feature>
<protein>
    <submittedName>
        <fullName evidence="4">Magnesium chelatase family protein</fullName>
    </submittedName>
</protein>
<dbReference type="Gene3D" id="3.30.230.10">
    <property type="match status" value="1"/>
</dbReference>
<dbReference type="Pfam" id="PF13335">
    <property type="entry name" value="Mg_chelatase_C"/>
    <property type="match status" value="1"/>
</dbReference>
<dbReference type="InterPro" id="IPR014721">
    <property type="entry name" value="Ribsml_uS5_D2-typ_fold_subgr"/>
</dbReference>
<dbReference type="SUPFAM" id="SSF52540">
    <property type="entry name" value="P-loop containing nucleoside triphosphate hydrolases"/>
    <property type="match status" value="1"/>
</dbReference>
<evidence type="ECO:0000313" key="4">
    <source>
        <dbReference type="EMBL" id="SDS94434.1"/>
    </source>
</evidence>
<comment type="similarity">
    <text evidence="1">Belongs to the Mg-chelatase subunits D/I family. ComM subfamily.</text>
</comment>
<dbReference type="Gene3D" id="3.40.50.300">
    <property type="entry name" value="P-loop containing nucleotide triphosphate hydrolases"/>
    <property type="match status" value="1"/>
</dbReference>
<accession>A0A1H1WBH5</accession>
<dbReference type="InterPro" id="IPR003593">
    <property type="entry name" value="AAA+_ATPase"/>
</dbReference>
<dbReference type="Pfam" id="PF13541">
    <property type="entry name" value="ChlI"/>
    <property type="match status" value="1"/>
</dbReference>
<dbReference type="PANTHER" id="PTHR32039">
    <property type="entry name" value="MAGNESIUM-CHELATASE SUBUNIT CHLI"/>
    <property type="match status" value="1"/>
</dbReference>
<gene>
    <name evidence="4" type="ORF">SAMN04489751_3307</name>
</gene>